<comment type="caution">
    <text evidence="2">The sequence shown here is derived from an EMBL/GenBank/DDBJ whole genome shotgun (WGS) entry which is preliminary data.</text>
</comment>
<name>A0A8J3RAW5_9ACTN</name>
<keyword evidence="1" id="KW-0472">Membrane</keyword>
<keyword evidence="1" id="KW-0812">Transmembrane</keyword>
<feature type="transmembrane region" description="Helical" evidence="1">
    <location>
        <begin position="51"/>
        <end position="71"/>
    </location>
</feature>
<dbReference type="Proteomes" id="UP000610966">
    <property type="component" value="Unassembled WGS sequence"/>
</dbReference>
<feature type="transmembrane region" description="Helical" evidence="1">
    <location>
        <begin position="20"/>
        <end position="45"/>
    </location>
</feature>
<dbReference type="InterPro" id="IPR032820">
    <property type="entry name" value="ATPase_put"/>
</dbReference>
<protein>
    <submittedName>
        <fullName evidence="2">Uncharacterized protein</fullName>
    </submittedName>
</protein>
<organism evidence="2 3">
    <name type="scientific">Sphaerimonospora thailandensis</name>
    <dbReference type="NCBI Taxonomy" id="795644"/>
    <lineage>
        <taxon>Bacteria</taxon>
        <taxon>Bacillati</taxon>
        <taxon>Actinomycetota</taxon>
        <taxon>Actinomycetes</taxon>
        <taxon>Streptosporangiales</taxon>
        <taxon>Streptosporangiaceae</taxon>
        <taxon>Sphaerimonospora</taxon>
    </lineage>
</organism>
<dbReference type="Pfam" id="PF09527">
    <property type="entry name" value="ATPase_gene1"/>
    <property type="match status" value="1"/>
</dbReference>
<gene>
    <name evidence="2" type="ORF">Mth01_27800</name>
</gene>
<evidence type="ECO:0000313" key="2">
    <source>
        <dbReference type="EMBL" id="GIH70527.1"/>
    </source>
</evidence>
<accession>A0A8J3RAW5</accession>
<dbReference type="AlphaFoldDB" id="A0A8J3RAW5"/>
<keyword evidence="1" id="KW-1133">Transmembrane helix</keyword>
<keyword evidence="3" id="KW-1185">Reference proteome</keyword>
<proteinExistence type="predicted"/>
<evidence type="ECO:0000313" key="3">
    <source>
        <dbReference type="Proteomes" id="UP000610966"/>
    </source>
</evidence>
<evidence type="ECO:0000256" key="1">
    <source>
        <dbReference type="SAM" id="Phobius"/>
    </source>
</evidence>
<reference evidence="2" key="1">
    <citation type="submission" date="2021-01" db="EMBL/GenBank/DDBJ databases">
        <title>Whole genome shotgun sequence of Sphaerimonospora thailandensis NBRC 107569.</title>
        <authorList>
            <person name="Komaki H."/>
            <person name="Tamura T."/>
        </authorList>
    </citation>
    <scope>NUCLEOTIDE SEQUENCE</scope>
    <source>
        <strain evidence="2">NBRC 107569</strain>
    </source>
</reference>
<dbReference type="EMBL" id="BOOG01000023">
    <property type="protein sequence ID" value="GIH70527.1"/>
    <property type="molecule type" value="Genomic_DNA"/>
</dbReference>
<sequence>MVMPAMSEKERRPEDDGRDFANAAWSIPSYVLAGIILYGGAGWLLSRWTGVAVFTPIGVILGVVLSIYLVYRKFGR</sequence>